<accession>A0ABY7WME8</accession>
<evidence type="ECO:0008006" key="3">
    <source>
        <dbReference type="Google" id="ProtNLM"/>
    </source>
</evidence>
<name>A0ABY7WME8_9SPHI</name>
<reference evidence="1 2" key="1">
    <citation type="submission" date="2023-02" db="EMBL/GenBank/DDBJ databases">
        <title>Genome sequence of Sphingobacterium sp. KACC 22765.</title>
        <authorList>
            <person name="Kim S."/>
            <person name="Heo J."/>
            <person name="Kwon S.-W."/>
        </authorList>
    </citation>
    <scope>NUCLEOTIDE SEQUENCE [LARGE SCALE GENOMIC DNA]</scope>
    <source>
        <strain evidence="1 2">KACC 22765</strain>
    </source>
</reference>
<dbReference type="PANTHER" id="PTHR34220">
    <property type="entry name" value="SENSOR HISTIDINE KINASE YPDA"/>
    <property type="match status" value="1"/>
</dbReference>
<dbReference type="RefSeq" id="WP_274269067.1">
    <property type="nucleotide sequence ID" value="NZ_CP117880.1"/>
</dbReference>
<proteinExistence type="predicted"/>
<sequence length="198" mass="22847">MANFLDKIFGSKIEVDMVKTELEASLCFHESRVDSLLARLVEERDDDALRARFSSYLLAAVQLQESQEVSVQTEVGLLETYIQLYQAVRGDQLFVQIDCQLEVDKLLPAFMLFPLITNALQQGYNSMDKFPLKIKIRAFEHALHMEVSNHVNHHIASQAQTPLIDHYKNRLITLFPERHHLLLNSNSHTFKATLQLVW</sequence>
<organism evidence="1 2">
    <name type="scientific">Sphingobacterium oryzagri</name>
    <dbReference type="NCBI Taxonomy" id="3025669"/>
    <lineage>
        <taxon>Bacteria</taxon>
        <taxon>Pseudomonadati</taxon>
        <taxon>Bacteroidota</taxon>
        <taxon>Sphingobacteriia</taxon>
        <taxon>Sphingobacteriales</taxon>
        <taxon>Sphingobacteriaceae</taxon>
        <taxon>Sphingobacterium</taxon>
    </lineage>
</organism>
<protein>
    <recommendedName>
        <fullName evidence="3">Histidine kinase</fullName>
    </recommendedName>
</protein>
<dbReference type="EMBL" id="CP117880">
    <property type="protein sequence ID" value="WDF70358.1"/>
    <property type="molecule type" value="Genomic_DNA"/>
</dbReference>
<dbReference type="Proteomes" id="UP001221558">
    <property type="component" value="Chromosome"/>
</dbReference>
<gene>
    <name evidence="1" type="ORF">PQ465_08260</name>
</gene>
<evidence type="ECO:0000313" key="2">
    <source>
        <dbReference type="Proteomes" id="UP001221558"/>
    </source>
</evidence>
<keyword evidence="2" id="KW-1185">Reference proteome</keyword>
<evidence type="ECO:0000313" key="1">
    <source>
        <dbReference type="EMBL" id="WDF70358.1"/>
    </source>
</evidence>
<dbReference type="PANTHER" id="PTHR34220:SF7">
    <property type="entry name" value="SENSOR HISTIDINE KINASE YPDA"/>
    <property type="match status" value="1"/>
</dbReference>
<dbReference type="InterPro" id="IPR050640">
    <property type="entry name" value="Bact_2-comp_sensor_kinase"/>
</dbReference>